<dbReference type="PANTHER" id="PTHR43481:SF4">
    <property type="entry name" value="GLYCEROL-1-PHOSPHATE PHOSPHOHYDROLASE 1-RELATED"/>
    <property type="match status" value="1"/>
</dbReference>
<protein>
    <submittedName>
        <fullName evidence="1">HAD family hydrolase</fullName>
    </submittedName>
</protein>
<dbReference type="Gene3D" id="1.10.150.240">
    <property type="entry name" value="Putative phosphatase, domain 2"/>
    <property type="match status" value="1"/>
</dbReference>
<accession>A0ABP7BIN6</accession>
<name>A0ABP7BIN6_9MICO</name>
<dbReference type="Pfam" id="PF00702">
    <property type="entry name" value="Hydrolase"/>
    <property type="match status" value="1"/>
</dbReference>
<comment type="caution">
    <text evidence="1">The sequence shown here is derived from an EMBL/GenBank/DDBJ whole genome shotgun (WGS) entry which is preliminary data.</text>
</comment>
<dbReference type="RefSeq" id="WP_246604022.1">
    <property type="nucleotide sequence ID" value="NZ_BAAAYV010000009.1"/>
</dbReference>
<evidence type="ECO:0000313" key="2">
    <source>
        <dbReference type="Proteomes" id="UP001410795"/>
    </source>
</evidence>
<dbReference type="Gene3D" id="3.40.50.1000">
    <property type="entry name" value="HAD superfamily/HAD-like"/>
    <property type="match status" value="1"/>
</dbReference>
<dbReference type="PRINTS" id="PR00413">
    <property type="entry name" value="HADHALOGNASE"/>
</dbReference>
<sequence length="210" mass="21791">MQRFEAALFDMDGTLVDSTGAVEAVWTEVASVHGLDVGEILAVAHGMRASDTIRRFLPAHQVDDAVSALEAQEIATAEGTLPIPGALAYVAGLRERGVPVAVVTSASRPLAEARLRAVGLPEPDVLVTAGDVLHGKPAPDGYLLAAERLGVDPRGCCVFEDAEAGVHAGLSSGATVIVVGGWDSPATLGLRRIRDYEELLLDPASDPLAP</sequence>
<dbReference type="InterPro" id="IPR051806">
    <property type="entry name" value="HAD-like_SPP"/>
</dbReference>
<dbReference type="NCBIfam" id="TIGR01509">
    <property type="entry name" value="HAD-SF-IA-v3"/>
    <property type="match status" value="1"/>
</dbReference>
<gene>
    <name evidence="1" type="ORF">GCM10022202_19150</name>
</gene>
<dbReference type="EMBL" id="BAAAYV010000009">
    <property type="protein sequence ID" value="GAA3658743.1"/>
    <property type="molecule type" value="Genomic_DNA"/>
</dbReference>
<dbReference type="GO" id="GO:0016787">
    <property type="term" value="F:hydrolase activity"/>
    <property type="evidence" value="ECO:0007669"/>
    <property type="project" value="UniProtKB-KW"/>
</dbReference>
<dbReference type="SFLD" id="SFLDG01129">
    <property type="entry name" value="C1.5:_HAD__Beta-PGM__Phosphata"/>
    <property type="match status" value="1"/>
</dbReference>
<dbReference type="SUPFAM" id="SSF56784">
    <property type="entry name" value="HAD-like"/>
    <property type="match status" value="1"/>
</dbReference>
<keyword evidence="2" id="KW-1185">Reference proteome</keyword>
<evidence type="ECO:0000313" key="1">
    <source>
        <dbReference type="EMBL" id="GAA3658743.1"/>
    </source>
</evidence>
<dbReference type="SFLD" id="SFLDG01135">
    <property type="entry name" value="C1.5.6:_HAD__Beta-PGM__Phospha"/>
    <property type="match status" value="1"/>
</dbReference>
<dbReference type="InterPro" id="IPR023214">
    <property type="entry name" value="HAD_sf"/>
</dbReference>
<dbReference type="SFLD" id="SFLDS00003">
    <property type="entry name" value="Haloacid_Dehalogenase"/>
    <property type="match status" value="1"/>
</dbReference>
<organism evidence="1 2">
    <name type="scientific">Microbacterium marinilacus</name>
    <dbReference type="NCBI Taxonomy" id="415209"/>
    <lineage>
        <taxon>Bacteria</taxon>
        <taxon>Bacillati</taxon>
        <taxon>Actinomycetota</taxon>
        <taxon>Actinomycetes</taxon>
        <taxon>Micrococcales</taxon>
        <taxon>Microbacteriaceae</taxon>
        <taxon>Microbacterium</taxon>
    </lineage>
</organism>
<dbReference type="Proteomes" id="UP001410795">
    <property type="component" value="Unassembled WGS sequence"/>
</dbReference>
<dbReference type="InterPro" id="IPR036412">
    <property type="entry name" value="HAD-like_sf"/>
</dbReference>
<reference evidence="2" key="1">
    <citation type="journal article" date="2019" name="Int. J. Syst. Evol. Microbiol.">
        <title>The Global Catalogue of Microorganisms (GCM) 10K type strain sequencing project: providing services to taxonomists for standard genome sequencing and annotation.</title>
        <authorList>
            <consortium name="The Broad Institute Genomics Platform"/>
            <consortium name="The Broad Institute Genome Sequencing Center for Infectious Disease"/>
            <person name="Wu L."/>
            <person name="Ma J."/>
        </authorList>
    </citation>
    <scope>NUCLEOTIDE SEQUENCE [LARGE SCALE GENOMIC DNA]</scope>
    <source>
        <strain evidence="2">JCM 16546</strain>
    </source>
</reference>
<dbReference type="PANTHER" id="PTHR43481">
    <property type="entry name" value="FRUCTOSE-1-PHOSPHATE PHOSPHATASE"/>
    <property type="match status" value="1"/>
</dbReference>
<dbReference type="InterPro" id="IPR006439">
    <property type="entry name" value="HAD-SF_hydro_IA"/>
</dbReference>
<dbReference type="InterPro" id="IPR023198">
    <property type="entry name" value="PGP-like_dom2"/>
</dbReference>
<keyword evidence="1" id="KW-0378">Hydrolase</keyword>
<proteinExistence type="predicted"/>